<dbReference type="EMBL" id="AP022577">
    <property type="protein sequence ID" value="BBX82769.1"/>
    <property type="molecule type" value="Genomic_DNA"/>
</dbReference>
<evidence type="ECO:0008006" key="3">
    <source>
        <dbReference type="Google" id="ProtNLM"/>
    </source>
</evidence>
<sequence length="113" mass="11720">MLSATTVRFGLTVPESVSTAAGAATSAAVAATAATADVVNFRLISMSTECSRAPGYSTLSSASADICEQRYCWERVLEKCITGGYPAAGSVAKKSHRFPIRVRVAAAVTLFPS</sequence>
<accession>A0ABM7I862</accession>
<name>A0ABM7I862_9MYCO</name>
<gene>
    <name evidence="1" type="ORF">MAUB_06420</name>
</gene>
<keyword evidence="2" id="KW-1185">Reference proteome</keyword>
<evidence type="ECO:0000313" key="2">
    <source>
        <dbReference type="Proteomes" id="UP000465609"/>
    </source>
</evidence>
<protein>
    <recommendedName>
        <fullName evidence="3">Secreted protein</fullName>
    </recommendedName>
</protein>
<evidence type="ECO:0000313" key="1">
    <source>
        <dbReference type="EMBL" id="BBX82769.1"/>
    </source>
</evidence>
<organism evidence="1 2">
    <name type="scientific">Mycolicibacterium aubagnense</name>
    <dbReference type="NCBI Taxonomy" id="319707"/>
    <lineage>
        <taxon>Bacteria</taxon>
        <taxon>Bacillati</taxon>
        <taxon>Actinomycetota</taxon>
        <taxon>Actinomycetes</taxon>
        <taxon>Mycobacteriales</taxon>
        <taxon>Mycobacteriaceae</taxon>
        <taxon>Mycolicibacterium</taxon>
    </lineage>
</organism>
<dbReference type="Proteomes" id="UP000465609">
    <property type="component" value="Chromosome"/>
</dbReference>
<proteinExistence type="predicted"/>
<reference evidence="1 2" key="1">
    <citation type="journal article" date="2019" name="Emerg. Microbes Infect.">
        <title>Comprehensive subspecies identification of 175 nontuberculous mycobacteria species based on 7547 genomic profiles.</title>
        <authorList>
            <person name="Matsumoto Y."/>
            <person name="Kinjo T."/>
            <person name="Motooka D."/>
            <person name="Nabeya D."/>
            <person name="Jung N."/>
            <person name="Uechi K."/>
            <person name="Horii T."/>
            <person name="Iida T."/>
            <person name="Fujita J."/>
            <person name="Nakamura S."/>
        </authorList>
    </citation>
    <scope>NUCLEOTIDE SEQUENCE [LARGE SCALE GENOMIC DNA]</scope>
    <source>
        <strain evidence="1 2">JCM 15296</strain>
    </source>
</reference>